<sequence>MFKNLVKLSNNYIAKRCFTTSTTTTTTTTFSNGVLAFPTTSNKIYKFNLDGTLKTKENDHSSFSLKEFQPFFNLSLNENKLESESIVAEQPKEQQDMSSILIKRRKKMSKHKHRKLRKRTRALKKRLGKI</sequence>
<dbReference type="SMART" id="SM01155">
    <property type="entry name" value="DUF1713"/>
    <property type="match status" value="1"/>
</dbReference>
<organism evidence="2 3">
    <name type="scientific">Dictyostelium purpureum</name>
    <name type="common">Slime mold</name>
    <dbReference type="NCBI Taxonomy" id="5786"/>
    <lineage>
        <taxon>Eukaryota</taxon>
        <taxon>Amoebozoa</taxon>
        <taxon>Evosea</taxon>
        <taxon>Eumycetozoa</taxon>
        <taxon>Dictyostelia</taxon>
        <taxon>Dictyosteliales</taxon>
        <taxon>Dictyosteliaceae</taxon>
        <taxon>Dictyostelium</taxon>
    </lineage>
</organism>
<dbReference type="EMBL" id="GL871144">
    <property type="protein sequence ID" value="EGC33373.1"/>
    <property type="molecule type" value="Genomic_DNA"/>
</dbReference>
<dbReference type="VEuPathDB" id="AmoebaDB:DICPUDRAFT_154564"/>
<evidence type="ECO:0000313" key="3">
    <source>
        <dbReference type="Proteomes" id="UP000001064"/>
    </source>
</evidence>
<dbReference type="OMA" id="YIAKRCF"/>
<dbReference type="RefSeq" id="XP_003290081.1">
    <property type="nucleotide sequence ID" value="XM_003290033.1"/>
</dbReference>
<dbReference type="AlphaFoldDB" id="F0ZRN8"/>
<dbReference type="InParanoid" id="F0ZRN8"/>
<evidence type="ECO:0000313" key="2">
    <source>
        <dbReference type="EMBL" id="EGC33373.1"/>
    </source>
</evidence>
<dbReference type="GeneID" id="10504447"/>
<dbReference type="Proteomes" id="UP000001064">
    <property type="component" value="Unassembled WGS sequence"/>
</dbReference>
<name>F0ZRN8_DICPU</name>
<dbReference type="FunCoup" id="F0ZRN8">
    <property type="interactions" value="1"/>
</dbReference>
<reference evidence="3" key="1">
    <citation type="journal article" date="2011" name="Genome Biol.">
        <title>Comparative genomics of the social amoebae Dictyostelium discoideum and Dictyostelium purpureum.</title>
        <authorList>
            <consortium name="US DOE Joint Genome Institute (JGI-PGF)"/>
            <person name="Sucgang R."/>
            <person name="Kuo A."/>
            <person name="Tian X."/>
            <person name="Salerno W."/>
            <person name="Parikh A."/>
            <person name="Feasley C.L."/>
            <person name="Dalin E."/>
            <person name="Tu H."/>
            <person name="Huang E."/>
            <person name="Barry K."/>
            <person name="Lindquist E."/>
            <person name="Shapiro H."/>
            <person name="Bruce D."/>
            <person name="Schmutz J."/>
            <person name="Salamov A."/>
            <person name="Fey P."/>
            <person name="Gaudet P."/>
            <person name="Anjard C."/>
            <person name="Babu M.M."/>
            <person name="Basu S."/>
            <person name="Bushmanova Y."/>
            <person name="van der Wel H."/>
            <person name="Katoh-Kurasawa M."/>
            <person name="Dinh C."/>
            <person name="Coutinho P.M."/>
            <person name="Saito T."/>
            <person name="Elias M."/>
            <person name="Schaap P."/>
            <person name="Kay R.R."/>
            <person name="Henrissat B."/>
            <person name="Eichinger L."/>
            <person name="Rivero F."/>
            <person name="Putnam N.H."/>
            <person name="West C.M."/>
            <person name="Loomis W.F."/>
            <person name="Chisholm R.L."/>
            <person name="Shaulsky G."/>
            <person name="Strassmann J.E."/>
            <person name="Queller D.C."/>
            <person name="Kuspa A."/>
            <person name="Grigoriev I.V."/>
        </authorList>
    </citation>
    <scope>NUCLEOTIDE SEQUENCE [LARGE SCALE GENOMIC DNA]</scope>
    <source>
        <strain evidence="3">QSDP1</strain>
    </source>
</reference>
<keyword evidence="3" id="KW-1185">Reference proteome</keyword>
<dbReference type="STRING" id="5786.F0ZRN8"/>
<proteinExistence type="predicted"/>
<accession>F0ZRN8</accession>
<dbReference type="InterPro" id="IPR013177">
    <property type="entry name" value="Ribosomal_mS38_C"/>
</dbReference>
<dbReference type="Pfam" id="PF08213">
    <property type="entry name" value="COX24_C"/>
    <property type="match status" value="1"/>
</dbReference>
<gene>
    <name evidence="2" type="ORF">DICPUDRAFT_154564</name>
</gene>
<dbReference type="eggNOG" id="ENOG502RIHK">
    <property type="taxonomic scope" value="Eukaryota"/>
</dbReference>
<dbReference type="KEGG" id="dpp:DICPUDRAFT_154564"/>
<evidence type="ECO:0000259" key="1">
    <source>
        <dbReference type="SMART" id="SM01155"/>
    </source>
</evidence>
<feature type="domain" description="Ribosomal protein mS38 C-terminal" evidence="1">
    <location>
        <begin position="96"/>
        <end position="129"/>
    </location>
</feature>
<protein>
    <recommendedName>
        <fullName evidence="1">Ribosomal protein mS38 C-terminal domain-containing protein</fullName>
    </recommendedName>
</protein>